<feature type="region of interest" description="Disordered" evidence="1">
    <location>
        <begin position="111"/>
        <end position="138"/>
    </location>
</feature>
<comment type="caution">
    <text evidence="2">The sequence shown here is derived from an EMBL/GenBank/DDBJ whole genome shotgun (WGS) entry which is preliminary data.</text>
</comment>
<dbReference type="Proteomes" id="UP001271007">
    <property type="component" value="Unassembled WGS sequence"/>
</dbReference>
<evidence type="ECO:0000256" key="1">
    <source>
        <dbReference type="SAM" id="MobiDB-lite"/>
    </source>
</evidence>
<evidence type="ECO:0000313" key="2">
    <source>
        <dbReference type="EMBL" id="KAK3048003.1"/>
    </source>
</evidence>
<dbReference type="AlphaFoldDB" id="A0AAJ0G887"/>
<protein>
    <submittedName>
        <fullName evidence="2">Uncharacterized protein</fullName>
    </submittedName>
</protein>
<evidence type="ECO:0000313" key="3">
    <source>
        <dbReference type="Proteomes" id="UP001271007"/>
    </source>
</evidence>
<gene>
    <name evidence="2" type="ORF">LTR09_010678</name>
</gene>
<feature type="compositionally biased region" description="Acidic residues" evidence="1">
    <location>
        <begin position="116"/>
        <end position="127"/>
    </location>
</feature>
<name>A0AAJ0G887_9PEZI</name>
<accession>A0AAJ0G887</accession>
<reference evidence="2" key="1">
    <citation type="submission" date="2023-04" db="EMBL/GenBank/DDBJ databases">
        <title>Black Yeasts Isolated from many extreme environments.</title>
        <authorList>
            <person name="Coleine C."/>
            <person name="Stajich J.E."/>
            <person name="Selbmann L."/>
        </authorList>
    </citation>
    <scope>NUCLEOTIDE SEQUENCE</scope>
    <source>
        <strain evidence="2">CCFEE 5312</strain>
    </source>
</reference>
<organism evidence="2 3">
    <name type="scientific">Extremus antarcticus</name>
    <dbReference type="NCBI Taxonomy" id="702011"/>
    <lineage>
        <taxon>Eukaryota</taxon>
        <taxon>Fungi</taxon>
        <taxon>Dikarya</taxon>
        <taxon>Ascomycota</taxon>
        <taxon>Pezizomycotina</taxon>
        <taxon>Dothideomycetes</taxon>
        <taxon>Dothideomycetidae</taxon>
        <taxon>Mycosphaerellales</taxon>
        <taxon>Extremaceae</taxon>
        <taxon>Extremus</taxon>
    </lineage>
</organism>
<sequence length="225" mass="25094">MSPRRRNTSQCQMVGRHHVEASFGFLGTSAIARSVHLYRLPGSERILLENEGTAVRSAYEDPDSTQECSGNRDRPLHPITRYLQAQYTNCGEQSNVREDEAIPRHVEAHLMGSSGDGEESEEEEEDAHPDNSNGETDMYFTPSAYPHQIEVLPEGGEEIHLCIFFDQPMPFDIGYKASATGMPHEAMAATMGIERSEMPKLEDAFGAPLIVPKINAVDEVEEWTK</sequence>
<keyword evidence="3" id="KW-1185">Reference proteome</keyword>
<dbReference type="EMBL" id="JAWDJX010000054">
    <property type="protein sequence ID" value="KAK3048003.1"/>
    <property type="molecule type" value="Genomic_DNA"/>
</dbReference>
<proteinExistence type="predicted"/>